<keyword evidence="2" id="KW-0677">Repeat</keyword>
<dbReference type="GO" id="GO:0003729">
    <property type="term" value="F:mRNA binding"/>
    <property type="evidence" value="ECO:0007669"/>
    <property type="project" value="TreeGrafter"/>
</dbReference>
<feature type="domain" description="C3H1-type" evidence="8">
    <location>
        <begin position="88"/>
        <end position="115"/>
    </location>
</feature>
<keyword evidence="1 6" id="KW-0479">Metal-binding</keyword>
<organism evidence="9 10">
    <name type="scientific">Rubroshorea leprosula</name>
    <dbReference type="NCBI Taxonomy" id="152421"/>
    <lineage>
        <taxon>Eukaryota</taxon>
        <taxon>Viridiplantae</taxon>
        <taxon>Streptophyta</taxon>
        <taxon>Embryophyta</taxon>
        <taxon>Tracheophyta</taxon>
        <taxon>Spermatophyta</taxon>
        <taxon>Magnoliopsida</taxon>
        <taxon>eudicotyledons</taxon>
        <taxon>Gunneridae</taxon>
        <taxon>Pentapetalae</taxon>
        <taxon>rosids</taxon>
        <taxon>malvids</taxon>
        <taxon>Malvales</taxon>
        <taxon>Dipterocarpaceae</taxon>
        <taxon>Rubroshorea</taxon>
    </lineage>
</organism>
<evidence type="ECO:0000313" key="9">
    <source>
        <dbReference type="EMBL" id="GKV00724.1"/>
    </source>
</evidence>
<keyword evidence="10" id="KW-1185">Reference proteome</keyword>
<keyword evidence="5" id="KW-0238">DNA-binding</keyword>
<dbReference type="SMART" id="SM00356">
    <property type="entry name" value="ZnF_C3H1"/>
    <property type="match status" value="3"/>
</dbReference>
<feature type="region of interest" description="Disordered" evidence="7">
    <location>
        <begin position="129"/>
        <end position="162"/>
    </location>
</feature>
<accession>A0AAV5ILC6</accession>
<keyword evidence="4 6" id="KW-0862">Zinc</keyword>
<dbReference type="EMBL" id="BPVZ01000016">
    <property type="protein sequence ID" value="GKV00724.1"/>
    <property type="molecule type" value="Genomic_DNA"/>
</dbReference>
<dbReference type="PANTHER" id="PTHR15725:SF0">
    <property type="entry name" value="ZINC FINGER CCCH DOMAIN-CONTAINING PROTEIN 32-LIKE"/>
    <property type="match status" value="1"/>
</dbReference>
<feature type="region of interest" description="Disordered" evidence="7">
    <location>
        <begin position="65"/>
        <end position="86"/>
    </location>
</feature>
<feature type="compositionally biased region" description="Polar residues" evidence="7">
    <location>
        <begin position="69"/>
        <end position="86"/>
    </location>
</feature>
<comment type="caution">
    <text evidence="9">The sequence shown here is derived from an EMBL/GenBank/DDBJ whole genome shotgun (WGS) entry which is preliminary data.</text>
</comment>
<feature type="compositionally biased region" description="Polar residues" evidence="7">
    <location>
        <begin position="133"/>
        <end position="162"/>
    </location>
</feature>
<gene>
    <name evidence="9" type="ORF">SLEP1_g13365</name>
</gene>
<dbReference type="GO" id="GO:0003677">
    <property type="term" value="F:DNA binding"/>
    <property type="evidence" value="ECO:0007669"/>
    <property type="project" value="UniProtKB-KW"/>
</dbReference>
<evidence type="ECO:0000256" key="6">
    <source>
        <dbReference type="PROSITE-ProRule" id="PRU00723"/>
    </source>
</evidence>
<evidence type="ECO:0000256" key="2">
    <source>
        <dbReference type="ARBA" id="ARBA00022737"/>
    </source>
</evidence>
<name>A0AAV5ILC6_9ROSI</name>
<feature type="zinc finger region" description="C3H1-type" evidence="6">
    <location>
        <begin position="40"/>
        <end position="66"/>
    </location>
</feature>
<dbReference type="InterPro" id="IPR041686">
    <property type="entry name" value="Znf-CCCH_3"/>
</dbReference>
<evidence type="ECO:0000256" key="3">
    <source>
        <dbReference type="ARBA" id="ARBA00022771"/>
    </source>
</evidence>
<evidence type="ECO:0000256" key="1">
    <source>
        <dbReference type="ARBA" id="ARBA00022723"/>
    </source>
</evidence>
<dbReference type="AlphaFoldDB" id="A0AAV5ILC6"/>
<protein>
    <recommendedName>
        <fullName evidence="8">C3H1-type domain-containing protein</fullName>
    </recommendedName>
</protein>
<dbReference type="FunFam" id="4.10.1000.10:FF:000021">
    <property type="entry name" value="Zinc finger CCCH domain-containing protein 17"/>
    <property type="match status" value="1"/>
</dbReference>
<dbReference type="Pfam" id="PF14608">
    <property type="entry name" value="zf-CCCH_2"/>
    <property type="match status" value="1"/>
</dbReference>
<evidence type="ECO:0000259" key="8">
    <source>
        <dbReference type="PROSITE" id="PS50103"/>
    </source>
</evidence>
<dbReference type="InterPro" id="IPR036855">
    <property type="entry name" value="Znf_CCCH_sf"/>
</dbReference>
<evidence type="ECO:0000313" key="10">
    <source>
        <dbReference type="Proteomes" id="UP001054252"/>
    </source>
</evidence>
<dbReference type="PROSITE" id="PS50103">
    <property type="entry name" value="ZF_C3H1"/>
    <property type="match status" value="3"/>
</dbReference>
<feature type="domain" description="C3H1-type" evidence="8">
    <location>
        <begin position="40"/>
        <end position="66"/>
    </location>
</feature>
<dbReference type="Pfam" id="PF15663">
    <property type="entry name" value="zf-CCCH_3"/>
    <property type="match status" value="1"/>
</dbReference>
<dbReference type="InterPro" id="IPR000571">
    <property type="entry name" value="Znf_CCCH"/>
</dbReference>
<evidence type="ECO:0000256" key="5">
    <source>
        <dbReference type="ARBA" id="ARBA00023125"/>
    </source>
</evidence>
<reference evidence="9 10" key="1">
    <citation type="journal article" date="2021" name="Commun. Biol.">
        <title>The genome of Shorea leprosula (Dipterocarpaceae) highlights the ecological relevance of drought in aseasonal tropical rainforests.</title>
        <authorList>
            <person name="Ng K.K.S."/>
            <person name="Kobayashi M.J."/>
            <person name="Fawcett J.A."/>
            <person name="Hatakeyama M."/>
            <person name="Paape T."/>
            <person name="Ng C.H."/>
            <person name="Ang C.C."/>
            <person name="Tnah L.H."/>
            <person name="Lee C.T."/>
            <person name="Nishiyama T."/>
            <person name="Sese J."/>
            <person name="O'Brien M.J."/>
            <person name="Copetti D."/>
            <person name="Mohd Noor M.I."/>
            <person name="Ong R.C."/>
            <person name="Putra M."/>
            <person name="Sireger I.Z."/>
            <person name="Indrioko S."/>
            <person name="Kosugi Y."/>
            <person name="Izuno A."/>
            <person name="Isagi Y."/>
            <person name="Lee S.L."/>
            <person name="Shimizu K.K."/>
        </authorList>
    </citation>
    <scope>NUCLEOTIDE SEQUENCE [LARGE SCALE GENOMIC DNA]</scope>
    <source>
        <strain evidence="9">214</strain>
    </source>
</reference>
<feature type="region of interest" description="Disordered" evidence="7">
    <location>
        <begin position="425"/>
        <end position="446"/>
    </location>
</feature>
<evidence type="ECO:0000256" key="7">
    <source>
        <dbReference type="SAM" id="MobiDB-lite"/>
    </source>
</evidence>
<keyword evidence="3 6" id="KW-0863">Zinc-finger</keyword>
<sequence>MPDMEEELQKRNTDCVYFLASPLTCKKGIECEYRHSEKARLNPRDCWYWFSGNCVNPTCAFRHPPLDGPSQQPAESTTSKYQSSTPVNKTGTPCFFYFNGYCNKGDRCPFLHGPDGSSAAGKPLRLEALPSENKLTTGKNDNGSAPTETKYNQSATAQKPTMDKNVQMQDFQKSAFINMPQKSISPQISESKFEEAARVKSISLLRAESITQIKSNMFTDQSSEDQVDDHAEPEERLDLSPGFDVLVNNKMENLDYEDDSEYLLALDGEHREGFLGYDQDVYDTYDHLDNEHVFDNVRRPSGHLRERIPDSVFSQKRRKLLPYELPIDVRIGMDLREHLMVRKGIDERPTSHLSRRHESSRLIGRIQGRRQRHSVPISQRLHGRLASQGEIESLVNNGNFSNGYEQRGWHRLMDSSISRQHYREKRMAKRQSSSYEVSRKRRSPEAYVAFSGPKSLAQIKEEKKRAEENGGKLTVDFEGPKPLSEILKEKEMHHAV</sequence>
<feature type="domain" description="C3H1-type" evidence="8">
    <location>
        <begin position="9"/>
        <end position="38"/>
    </location>
</feature>
<dbReference type="GO" id="GO:0008270">
    <property type="term" value="F:zinc ion binding"/>
    <property type="evidence" value="ECO:0007669"/>
    <property type="project" value="UniProtKB-KW"/>
</dbReference>
<proteinExistence type="predicted"/>
<dbReference type="Proteomes" id="UP001054252">
    <property type="component" value="Unassembled WGS sequence"/>
</dbReference>
<feature type="zinc finger region" description="C3H1-type" evidence="6">
    <location>
        <begin position="88"/>
        <end position="115"/>
    </location>
</feature>
<evidence type="ECO:0000256" key="4">
    <source>
        <dbReference type="ARBA" id="ARBA00022833"/>
    </source>
</evidence>
<dbReference type="PANTHER" id="PTHR15725">
    <property type="entry name" value="ZN-FINGER, C-X8-C-X5-C-X3-H TYPE-CONTAINING"/>
    <property type="match status" value="1"/>
</dbReference>
<dbReference type="SUPFAM" id="SSF90229">
    <property type="entry name" value="CCCH zinc finger"/>
    <property type="match status" value="1"/>
</dbReference>
<dbReference type="Gene3D" id="4.10.1000.10">
    <property type="entry name" value="Zinc finger, CCCH-type"/>
    <property type="match status" value="2"/>
</dbReference>
<feature type="zinc finger region" description="C3H1-type" evidence="6">
    <location>
        <begin position="9"/>
        <end position="38"/>
    </location>
</feature>